<organism evidence="1 2">
    <name type="scientific">Senna tora</name>
    <dbReference type="NCBI Taxonomy" id="362788"/>
    <lineage>
        <taxon>Eukaryota</taxon>
        <taxon>Viridiplantae</taxon>
        <taxon>Streptophyta</taxon>
        <taxon>Embryophyta</taxon>
        <taxon>Tracheophyta</taxon>
        <taxon>Spermatophyta</taxon>
        <taxon>Magnoliopsida</taxon>
        <taxon>eudicotyledons</taxon>
        <taxon>Gunneridae</taxon>
        <taxon>Pentapetalae</taxon>
        <taxon>rosids</taxon>
        <taxon>fabids</taxon>
        <taxon>Fabales</taxon>
        <taxon>Fabaceae</taxon>
        <taxon>Caesalpinioideae</taxon>
        <taxon>Cassia clade</taxon>
        <taxon>Senna</taxon>
    </lineage>
</organism>
<keyword evidence="1" id="KW-0548">Nucleotidyltransferase</keyword>
<comment type="caution">
    <text evidence="1">The sequence shown here is derived from an EMBL/GenBank/DDBJ whole genome shotgun (WGS) entry which is preliminary data.</text>
</comment>
<name>A0A834XF37_9FABA</name>
<gene>
    <name evidence="1" type="ORF">G2W53_000847</name>
</gene>
<keyword evidence="1" id="KW-0239">DNA-directed DNA polymerase</keyword>
<keyword evidence="1" id="KW-0808">Transferase</keyword>
<accession>A0A834XF37</accession>
<dbReference type="Proteomes" id="UP000634136">
    <property type="component" value="Unassembled WGS sequence"/>
</dbReference>
<dbReference type="EMBL" id="JAAIUW010000001">
    <property type="protein sequence ID" value="KAF7843942.1"/>
    <property type="molecule type" value="Genomic_DNA"/>
</dbReference>
<evidence type="ECO:0000313" key="1">
    <source>
        <dbReference type="EMBL" id="KAF7843942.1"/>
    </source>
</evidence>
<evidence type="ECO:0000313" key="2">
    <source>
        <dbReference type="Proteomes" id="UP000634136"/>
    </source>
</evidence>
<dbReference type="GO" id="GO:0003887">
    <property type="term" value="F:DNA-directed DNA polymerase activity"/>
    <property type="evidence" value="ECO:0007669"/>
    <property type="project" value="UniProtKB-KW"/>
</dbReference>
<proteinExistence type="predicted"/>
<keyword evidence="2" id="KW-1185">Reference proteome</keyword>
<reference evidence="1" key="1">
    <citation type="submission" date="2020-09" db="EMBL/GenBank/DDBJ databases">
        <title>Genome-Enabled Discovery of Anthraquinone Biosynthesis in Senna tora.</title>
        <authorList>
            <person name="Kang S.-H."/>
            <person name="Pandey R.P."/>
            <person name="Lee C.-M."/>
            <person name="Sim J.-S."/>
            <person name="Jeong J.-T."/>
            <person name="Choi B.-S."/>
            <person name="Jung M."/>
            <person name="Ginzburg D."/>
            <person name="Zhao K."/>
            <person name="Won S.Y."/>
            <person name="Oh T.-J."/>
            <person name="Yu Y."/>
            <person name="Kim N.-H."/>
            <person name="Lee O.R."/>
            <person name="Lee T.-H."/>
            <person name="Bashyal P."/>
            <person name="Kim T.-S."/>
            <person name="Lee W.-H."/>
            <person name="Kawkins C."/>
            <person name="Kim C.-K."/>
            <person name="Kim J.S."/>
            <person name="Ahn B.O."/>
            <person name="Rhee S.Y."/>
            <person name="Sohng J.K."/>
        </authorList>
    </citation>
    <scope>NUCLEOTIDE SEQUENCE</scope>
    <source>
        <tissue evidence="1">Leaf</tissue>
    </source>
</reference>
<dbReference type="OrthoDB" id="1741700at2759"/>
<dbReference type="AlphaFoldDB" id="A0A834XF37"/>
<sequence length="180" mass="20271">MERTFEPGQRVLLYNSQLKLFLGKLKSRWSRPFAISKVTLYGAIEVKDEKTNNTFLTNGQRLKHYSGGVTERANSMIGIQEQNEHECTQTNGEIQDREWAREPTWAESGRSRAQCGTMASKLSTWVESGCSRTQCGAMEPKQANGGRESALSCPFWRHGTNTGQWWPRVGVTGRPKTGNN</sequence>
<protein>
    <submittedName>
        <fullName evidence="1">DNA-directed DNA polymerase</fullName>
    </submittedName>
</protein>